<sequence>MVKTLTGSLIFRSKYNEVAIPAALCWLISEEDTVRRFRYLPPPQHVSSIGYRVILLDRNFRKDKIKLPQKLDDC</sequence>
<proteinExistence type="predicted"/>
<evidence type="ECO:0000313" key="2">
    <source>
        <dbReference type="WBParaSite" id="L893_g31756.t1"/>
    </source>
</evidence>
<protein>
    <submittedName>
        <fullName evidence="2">Ovule protein</fullName>
    </submittedName>
</protein>
<dbReference type="WBParaSite" id="L893_g31756.t1">
    <property type="protein sequence ID" value="L893_g31756.t1"/>
    <property type="gene ID" value="L893_g31756"/>
</dbReference>
<evidence type="ECO:0000313" key="1">
    <source>
        <dbReference type="Proteomes" id="UP000095287"/>
    </source>
</evidence>
<organism evidence="1 2">
    <name type="scientific">Steinernema glaseri</name>
    <dbReference type="NCBI Taxonomy" id="37863"/>
    <lineage>
        <taxon>Eukaryota</taxon>
        <taxon>Metazoa</taxon>
        <taxon>Ecdysozoa</taxon>
        <taxon>Nematoda</taxon>
        <taxon>Chromadorea</taxon>
        <taxon>Rhabditida</taxon>
        <taxon>Tylenchina</taxon>
        <taxon>Panagrolaimomorpha</taxon>
        <taxon>Strongyloidoidea</taxon>
        <taxon>Steinernematidae</taxon>
        <taxon>Steinernema</taxon>
    </lineage>
</organism>
<accession>A0A1I8A0W5</accession>
<keyword evidence="1" id="KW-1185">Reference proteome</keyword>
<reference evidence="2" key="1">
    <citation type="submission" date="2016-11" db="UniProtKB">
        <authorList>
            <consortium name="WormBaseParasite"/>
        </authorList>
    </citation>
    <scope>IDENTIFICATION</scope>
</reference>
<dbReference type="AlphaFoldDB" id="A0A1I8A0W5"/>
<name>A0A1I8A0W5_9BILA</name>
<dbReference type="Proteomes" id="UP000095287">
    <property type="component" value="Unplaced"/>
</dbReference>